<evidence type="ECO:0000256" key="2">
    <source>
        <dbReference type="ARBA" id="ARBA00023136"/>
    </source>
</evidence>
<keyword evidence="4" id="KW-0449">Lipoprotein</keyword>
<dbReference type="InterPro" id="IPR036328">
    <property type="entry name" value="MliC_sf"/>
</dbReference>
<dbReference type="RefSeq" id="WP_350377878.1">
    <property type="nucleotide sequence ID" value="NZ_JBELQD010000006.1"/>
</dbReference>
<name>A0ABV1R0G2_9HYPH</name>
<evidence type="ECO:0000256" key="3">
    <source>
        <dbReference type="ARBA" id="ARBA00023139"/>
    </source>
</evidence>
<evidence type="ECO:0000313" key="6">
    <source>
        <dbReference type="EMBL" id="MER2288222.1"/>
    </source>
</evidence>
<evidence type="ECO:0000256" key="1">
    <source>
        <dbReference type="ARBA" id="ARBA00022729"/>
    </source>
</evidence>
<protein>
    <submittedName>
        <fullName evidence="6">MliC family protein</fullName>
    </submittedName>
</protein>
<dbReference type="Pfam" id="PF09864">
    <property type="entry name" value="MliC"/>
    <property type="match status" value="1"/>
</dbReference>
<dbReference type="Proteomes" id="UP001432995">
    <property type="component" value="Unassembled WGS sequence"/>
</dbReference>
<evidence type="ECO:0000259" key="5">
    <source>
        <dbReference type="Pfam" id="PF09864"/>
    </source>
</evidence>
<dbReference type="EMBL" id="JBELQD010000006">
    <property type="protein sequence ID" value="MER2288222.1"/>
    <property type="molecule type" value="Genomic_DNA"/>
</dbReference>
<keyword evidence="3" id="KW-0564">Palmitate</keyword>
<feature type="domain" description="C-type lysozyme inhibitor" evidence="5">
    <location>
        <begin position="68"/>
        <end position="131"/>
    </location>
</feature>
<comment type="caution">
    <text evidence="6">The sequence shown here is derived from an EMBL/GenBank/DDBJ whole genome shotgun (WGS) entry which is preliminary data.</text>
</comment>
<dbReference type="SUPFAM" id="SSF141488">
    <property type="entry name" value="YdhA-like"/>
    <property type="match status" value="1"/>
</dbReference>
<dbReference type="Gene3D" id="2.40.128.200">
    <property type="match status" value="1"/>
</dbReference>
<keyword evidence="7" id="KW-1185">Reference proteome</keyword>
<evidence type="ECO:0000256" key="4">
    <source>
        <dbReference type="ARBA" id="ARBA00023288"/>
    </source>
</evidence>
<dbReference type="InterPro" id="IPR018660">
    <property type="entry name" value="MliC"/>
</dbReference>
<gene>
    <name evidence="6" type="ORF">ABS770_08145</name>
</gene>
<keyword evidence="2" id="KW-0472">Membrane</keyword>
<organism evidence="6 7">
    <name type="scientific">Methylobacterium brachiatum</name>
    <dbReference type="NCBI Taxonomy" id="269660"/>
    <lineage>
        <taxon>Bacteria</taxon>
        <taxon>Pseudomonadati</taxon>
        <taxon>Pseudomonadota</taxon>
        <taxon>Alphaproteobacteria</taxon>
        <taxon>Hyphomicrobiales</taxon>
        <taxon>Methylobacteriaceae</taxon>
        <taxon>Methylobacterium</taxon>
    </lineage>
</organism>
<proteinExistence type="predicted"/>
<accession>A0ABV1R0G2</accession>
<sequence>MRISLRPPDFATVRGVPPAGDAPIMRRLAPAVCLLLAGSTWIGVRAAEEPATDGAADAARSAPHRVVFACPGNQRLIATFRTVSAQAQAVVEPPTGPSVTLPIQLSGSGFRYADATHELRGKGQTVTWTDASQPPLVCTAPPLGAAPR</sequence>
<keyword evidence="1" id="KW-0732">Signal</keyword>
<reference evidence="6" key="1">
    <citation type="submission" date="2024-06" db="EMBL/GenBank/DDBJ databases">
        <authorList>
            <person name="Campbell A.G."/>
        </authorList>
    </citation>
    <scope>NUCLEOTIDE SEQUENCE</scope>
    <source>
        <strain evidence="6">EM17</strain>
    </source>
</reference>
<evidence type="ECO:0000313" key="7">
    <source>
        <dbReference type="Proteomes" id="UP001432995"/>
    </source>
</evidence>